<comment type="caution">
    <text evidence="7">The sequence shown here is derived from an EMBL/GenBank/DDBJ whole genome shotgun (WGS) entry which is preliminary data.</text>
</comment>
<keyword evidence="3" id="KW-0539">Nucleus</keyword>
<evidence type="ECO:0000259" key="6">
    <source>
        <dbReference type="PROSITE" id="PS00434"/>
    </source>
</evidence>
<evidence type="ECO:0000313" key="7">
    <source>
        <dbReference type="EMBL" id="KAL2047741.1"/>
    </source>
</evidence>
<dbReference type="PROSITE" id="PS00434">
    <property type="entry name" value="HSF_DOMAIN"/>
    <property type="match status" value="1"/>
</dbReference>
<keyword evidence="8" id="KW-1185">Reference proteome</keyword>
<protein>
    <recommendedName>
        <fullName evidence="6">HSF-type DNA-binding domain-containing protein</fullName>
    </recommendedName>
</protein>
<feature type="compositionally biased region" description="Polar residues" evidence="5">
    <location>
        <begin position="515"/>
        <end position="525"/>
    </location>
</feature>
<gene>
    <name evidence="7" type="ORF">N7G274_000783</name>
</gene>
<dbReference type="InterPro" id="IPR036388">
    <property type="entry name" value="WH-like_DNA-bd_sf"/>
</dbReference>
<dbReference type="InterPro" id="IPR000232">
    <property type="entry name" value="HSF_DNA-bd"/>
</dbReference>
<reference evidence="7 8" key="1">
    <citation type="submission" date="2024-09" db="EMBL/GenBank/DDBJ databases">
        <title>Rethinking Asexuality: The Enigmatic Case of Functional Sexual Genes in Lepraria (Stereocaulaceae).</title>
        <authorList>
            <person name="Doellman M."/>
            <person name="Sun Y."/>
            <person name="Barcenas-Pena A."/>
            <person name="Lumbsch H.T."/>
            <person name="Grewe F."/>
        </authorList>
    </citation>
    <scope>NUCLEOTIDE SEQUENCE [LARGE SCALE GENOMIC DNA]</scope>
    <source>
        <strain evidence="7 8">Mercado 3170</strain>
    </source>
</reference>
<dbReference type="Pfam" id="PF00447">
    <property type="entry name" value="HSF_DNA-bind"/>
    <property type="match status" value="1"/>
</dbReference>
<feature type="compositionally biased region" description="Polar residues" evidence="5">
    <location>
        <begin position="445"/>
        <end position="476"/>
    </location>
</feature>
<organism evidence="7 8">
    <name type="scientific">Stereocaulon virgatum</name>
    <dbReference type="NCBI Taxonomy" id="373712"/>
    <lineage>
        <taxon>Eukaryota</taxon>
        <taxon>Fungi</taxon>
        <taxon>Dikarya</taxon>
        <taxon>Ascomycota</taxon>
        <taxon>Pezizomycotina</taxon>
        <taxon>Lecanoromycetes</taxon>
        <taxon>OSLEUM clade</taxon>
        <taxon>Lecanoromycetidae</taxon>
        <taxon>Lecanorales</taxon>
        <taxon>Lecanorineae</taxon>
        <taxon>Stereocaulaceae</taxon>
        <taxon>Stereocaulon</taxon>
    </lineage>
</organism>
<evidence type="ECO:0000313" key="8">
    <source>
        <dbReference type="Proteomes" id="UP001590950"/>
    </source>
</evidence>
<dbReference type="SMART" id="SM00415">
    <property type="entry name" value="HSF"/>
    <property type="match status" value="1"/>
</dbReference>
<dbReference type="SUPFAM" id="SSF46785">
    <property type="entry name" value="Winged helix' DNA-binding domain"/>
    <property type="match status" value="1"/>
</dbReference>
<evidence type="ECO:0000256" key="2">
    <source>
        <dbReference type="ARBA" id="ARBA00023125"/>
    </source>
</evidence>
<feature type="region of interest" description="Disordered" evidence="5">
    <location>
        <begin position="495"/>
        <end position="582"/>
    </location>
</feature>
<dbReference type="PANTHER" id="PTHR10015">
    <property type="entry name" value="HEAT SHOCK TRANSCRIPTION FACTOR"/>
    <property type="match status" value="1"/>
</dbReference>
<dbReference type="Proteomes" id="UP001590950">
    <property type="component" value="Unassembled WGS sequence"/>
</dbReference>
<evidence type="ECO:0000256" key="4">
    <source>
        <dbReference type="RuleBase" id="RU004020"/>
    </source>
</evidence>
<proteinExistence type="inferred from homology"/>
<keyword evidence="2" id="KW-0238">DNA-binding</keyword>
<evidence type="ECO:0000256" key="3">
    <source>
        <dbReference type="ARBA" id="ARBA00023242"/>
    </source>
</evidence>
<dbReference type="PRINTS" id="PR00056">
    <property type="entry name" value="HSFDOMAIN"/>
</dbReference>
<comment type="subcellular location">
    <subcellularLocation>
        <location evidence="1">Nucleus</location>
    </subcellularLocation>
</comment>
<name>A0ABR4AQA8_9LECA</name>
<evidence type="ECO:0000256" key="1">
    <source>
        <dbReference type="ARBA" id="ARBA00004123"/>
    </source>
</evidence>
<dbReference type="PANTHER" id="PTHR10015:SF396">
    <property type="entry name" value="FLOCCULATION SUPPRESSION PROTEIN"/>
    <property type="match status" value="1"/>
</dbReference>
<feature type="region of interest" description="Disordered" evidence="5">
    <location>
        <begin position="403"/>
        <end position="477"/>
    </location>
</feature>
<feature type="domain" description="HSF-type DNA-binding" evidence="6">
    <location>
        <begin position="137"/>
        <end position="161"/>
    </location>
</feature>
<dbReference type="Gene3D" id="1.10.10.10">
    <property type="entry name" value="Winged helix-like DNA-binding domain superfamily/Winged helix DNA-binding domain"/>
    <property type="match status" value="1"/>
</dbReference>
<feature type="compositionally biased region" description="Polar residues" evidence="5">
    <location>
        <begin position="403"/>
        <end position="415"/>
    </location>
</feature>
<feature type="region of interest" description="Disordered" evidence="5">
    <location>
        <begin position="1"/>
        <end position="84"/>
    </location>
</feature>
<evidence type="ECO:0000256" key="5">
    <source>
        <dbReference type="SAM" id="MobiDB-lite"/>
    </source>
</evidence>
<comment type="similarity">
    <text evidence="4">Belongs to the HSF family.</text>
</comment>
<feature type="compositionally biased region" description="Polar residues" evidence="5">
    <location>
        <begin position="546"/>
        <end position="562"/>
    </location>
</feature>
<feature type="compositionally biased region" description="Polar residues" evidence="5">
    <location>
        <begin position="496"/>
        <end position="507"/>
    </location>
</feature>
<sequence>MGRSPFQADPQHNGGHRNIPILPSTTKSVDNMHGDPMELTPPTSAMGPPVHSSPEIDHQGGANGTYGDGMHGHNGQAANGLSAAAATSSQQHKVVQTAFIHKLYNMLEDSTISNLISWSNNNESFVMSPSADFSKVLSQYFKHTNVSSFVRQLNMYGFHKVSDVFHTGSPESTLWEFKHGNGNFKRGDLAGLREIKRRASRHALIHRDSFSTPQHKPSVSQPTTPAEPALDSGEARLQNIEHSLYDLHSRLARTEESNIALSARCQTLNDNLVKCHQWSLEMSQIIMSSIPDPNNPARQNALNLEREITRQIDMTRSYEDPHESLLSGKQPYFSNMALNAEPVSPRQLPTDERRPSLQAFPPRQSIFRSQAPAAQNNLPMPQRRYGSIGTANPLPNYVRPMHTQTQMHQPPSQHPLSIMSEPPGPNMGRRHTSADIRVPGWPSHGTGTATGSPITSGQSSGHWPSSPTQGPVSGDQNLRDQLASYDLTAPRKAFGINQTTPPLTSNDPTPPAVSFDNQSHWSNPNPFGGSKPQFQARLLDSAPPTRRSSMQSNVHTLLNHPSETAEREEDDFGDDRKRKRMQ</sequence>
<dbReference type="EMBL" id="JBEFKJ010000002">
    <property type="protein sequence ID" value="KAL2047741.1"/>
    <property type="molecule type" value="Genomic_DNA"/>
</dbReference>
<accession>A0ABR4AQA8</accession>
<feature type="compositionally biased region" description="Polar residues" evidence="5">
    <location>
        <begin position="210"/>
        <end position="224"/>
    </location>
</feature>
<feature type="region of interest" description="Disordered" evidence="5">
    <location>
        <begin position="206"/>
        <end position="231"/>
    </location>
</feature>
<dbReference type="InterPro" id="IPR036390">
    <property type="entry name" value="WH_DNA-bd_sf"/>
</dbReference>